<dbReference type="FunFam" id="2.40.420.20:FF:000001">
    <property type="entry name" value="Efflux RND transporter periplasmic adaptor subunit"/>
    <property type="match status" value="1"/>
</dbReference>
<dbReference type="Gene3D" id="2.40.30.170">
    <property type="match status" value="1"/>
</dbReference>
<feature type="domain" description="Multidrug resistance protein MdtA-like alpha-helical hairpin" evidence="4">
    <location>
        <begin position="120"/>
        <end position="188"/>
    </location>
</feature>
<feature type="chain" id="PRO_5032512520" evidence="3">
    <location>
        <begin position="23"/>
        <end position="415"/>
    </location>
</feature>
<dbReference type="NCBIfam" id="TIGR01730">
    <property type="entry name" value="RND_mfp"/>
    <property type="match status" value="1"/>
</dbReference>
<dbReference type="PROSITE" id="PS51257">
    <property type="entry name" value="PROKAR_LIPOPROTEIN"/>
    <property type="match status" value="1"/>
</dbReference>
<dbReference type="Pfam" id="PF25917">
    <property type="entry name" value="BSH_RND"/>
    <property type="match status" value="1"/>
</dbReference>
<dbReference type="InterPro" id="IPR058626">
    <property type="entry name" value="MdtA-like_b-barrel"/>
</dbReference>
<accession>A0A857J7Z2</accession>
<dbReference type="GO" id="GO:0046677">
    <property type="term" value="P:response to antibiotic"/>
    <property type="evidence" value="ECO:0007669"/>
    <property type="project" value="TreeGrafter"/>
</dbReference>
<dbReference type="KEGG" id="xyk:GT347_14680"/>
<evidence type="ECO:0000256" key="1">
    <source>
        <dbReference type="ARBA" id="ARBA00004196"/>
    </source>
</evidence>
<dbReference type="Pfam" id="PF25967">
    <property type="entry name" value="RND-MFP_C"/>
    <property type="match status" value="1"/>
</dbReference>
<dbReference type="Gene3D" id="2.40.50.100">
    <property type="match status" value="1"/>
</dbReference>
<keyword evidence="3" id="KW-0732">Signal</keyword>
<dbReference type="SUPFAM" id="SSF111369">
    <property type="entry name" value="HlyD-like secretion proteins"/>
    <property type="match status" value="1"/>
</dbReference>
<dbReference type="InterPro" id="IPR058627">
    <property type="entry name" value="MdtA-like_C"/>
</dbReference>
<evidence type="ECO:0000256" key="2">
    <source>
        <dbReference type="ARBA" id="ARBA00009477"/>
    </source>
</evidence>
<dbReference type="Proteomes" id="UP000464787">
    <property type="component" value="Chromosome"/>
</dbReference>
<evidence type="ECO:0000313" key="8">
    <source>
        <dbReference type="EMBL" id="QHI99122.1"/>
    </source>
</evidence>
<dbReference type="InterPro" id="IPR058625">
    <property type="entry name" value="MdtA-like_BSH"/>
</dbReference>
<feature type="domain" description="Multidrug resistance protein MdtA-like C-terminal permuted SH3" evidence="7">
    <location>
        <begin position="320"/>
        <end position="381"/>
    </location>
</feature>
<feature type="signal peptide" evidence="3">
    <location>
        <begin position="1"/>
        <end position="22"/>
    </location>
</feature>
<evidence type="ECO:0000259" key="7">
    <source>
        <dbReference type="Pfam" id="PF25967"/>
    </source>
</evidence>
<dbReference type="EMBL" id="CP047650">
    <property type="protein sequence ID" value="QHI99122.1"/>
    <property type="molecule type" value="Genomic_DNA"/>
</dbReference>
<name>A0A857J7Z2_9BURK</name>
<dbReference type="Pfam" id="PF25876">
    <property type="entry name" value="HH_MFP_RND"/>
    <property type="match status" value="1"/>
</dbReference>
<evidence type="ECO:0000259" key="5">
    <source>
        <dbReference type="Pfam" id="PF25917"/>
    </source>
</evidence>
<sequence length="415" mass="42472">MSVSWKAPFPARSAVLSSIALAIVASIALSACGKKDAAPAAGGPPGGGMPPPQVGVVTVQPGNVGIETELPGRVEASRVAQVRARAAGILQKRLFTEGSDVKAGQVLYQIDPGPYAASAQSAAASLQRAEANLAQASATVQRYKPLVEVNAISKQDYVNAQATEKQAQADVAVGKAAVANAQITLGYAQVTAPISGRIGRSLVTEGALVGQGEATQLALIQQINPVYVNFTQSVAEVSRLRAAMQKGQLQRAGGAESAVVRIVQEDGSVLPQTGKLLFTDLSVDATTGQVTLRAEVPNAGGALLPGLYVRVRIEQAQVQNAVLLPQQAVTRTQQGDTVSIVAADGKISPRTVKINGSKDNNWVVTDGLKAGDQVMVDGFQKLQMAPPGTPVKAVPWTPAAPASAAPAAAAAPAAK</sequence>
<organism evidence="8 9">
    <name type="scientific">Xylophilus rhododendri</name>
    <dbReference type="NCBI Taxonomy" id="2697032"/>
    <lineage>
        <taxon>Bacteria</taxon>
        <taxon>Pseudomonadati</taxon>
        <taxon>Pseudomonadota</taxon>
        <taxon>Betaproteobacteria</taxon>
        <taxon>Burkholderiales</taxon>
        <taxon>Xylophilus</taxon>
    </lineage>
</organism>
<dbReference type="InterPro" id="IPR006143">
    <property type="entry name" value="RND_pump_MFP"/>
</dbReference>
<comment type="similarity">
    <text evidence="2">Belongs to the membrane fusion protein (MFP) (TC 8.A.1) family.</text>
</comment>
<feature type="domain" description="Multidrug resistance protein MdtA-like beta-barrel" evidence="6">
    <location>
        <begin position="225"/>
        <end position="315"/>
    </location>
</feature>
<protein>
    <submittedName>
        <fullName evidence="8">Efflux RND transporter periplasmic adaptor subunit</fullName>
    </submittedName>
</protein>
<dbReference type="Gene3D" id="2.40.420.20">
    <property type="match status" value="1"/>
</dbReference>
<evidence type="ECO:0000259" key="4">
    <source>
        <dbReference type="Pfam" id="PF25876"/>
    </source>
</evidence>
<keyword evidence="9" id="KW-1185">Reference proteome</keyword>
<evidence type="ECO:0000313" key="9">
    <source>
        <dbReference type="Proteomes" id="UP000464787"/>
    </source>
</evidence>
<proteinExistence type="inferred from homology"/>
<dbReference type="GO" id="GO:0005886">
    <property type="term" value="C:plasma membrane"/>
    <property type="evidence" value="ECO:0007669"/>
    <property type="project" value="UniProtKB-SubCell"/>
</dbReference>
<reference evidence="8 9" key="1">
    <citation type="submission" date="2020-01" db="EMBL/GenBank/DDBJ databases">
        <title>Genome sequencing of strain KACC 21265.</title>
        <authorList>
            <person name="Heo J."/>
            <person name="Kim S.-J."/>
            <person name="Kim J.-S."/>
            <person name="Hong S.-B."/>
            <person name="Kwon S.-W."/>
        </authorList>
    </citation>
    <scope>NUCLEOTIDE SEQUENCE [LARGE SCALE GENOMIC DNA]</scope>
    <source>
        <strain evidence="8 9">KACC 21265</strain>
    </source>
</reference>
<dbReference type="PANTHER" id="PTHR30158:SF3">
    <property type="entry name" value="MULTIDRUG EFFLUX PUMP SUBUNIT ACRA-RELATED"/>
    <property type="match status" value="1"/>
</dbReference>
<feature type="domain" description="Multidrug resistance protein MdtA-like barrel-sandwich hybrid" evidence="5">
    <location>
        <begin position="78"/>
        <end position="221"/>
    </location>
</feature>
<dbReference type="RefSeq" id="WP_160552903.1">
    <property type="nucleotide sequence ID" value="NZ_CP047650.1"/>
</dbReference>
<dbReference type="InterPro" id="IPR058624">
    <property type="entry name" value="MdtA-like_HH"/>
</dbReference>
<evidence type="ECO:0000259" key="6">
    <source>
        <dbReference type="Pfam" id="PF25944"/>
    </source>
</evidence>
<dbReference type="GO" id="GO:0022857">
    <property type="term" value="F:transmembrane transporter activity"/>
    <property type="evidence" value="ECO:0007669"/>
    <property type="project" value="InterPro"/>
</dbReference>
<gene>
    <name evidence="8" type="ORF">GT347_14680</name>
</gene>
<dbReference type="AlphaFoldDB" id="A0A857J7Z2"/>
<dbReference type="Pfam" id="PF25944">
    <property type="entry name" value="Beta-barrel_RND"/>
    <property type="match status" value="1"/>
</dbReference>
<dbReference type="Gene3D" id="1.10.287.470">
    <property type="entry name" value="Helix hairpin bin"/>
    <property type="match status" value="1"/>
</dbReference>
<evidence type="ECO:0000256" key="3">
    <source>
        <dbReference type="SAM" id="SignalP"/>
    </source>
</evidence>
<dbReference type="PANTHER" id="PTHR30158">
    <property type="entry name" value="ACRA/E-RELATED COMPONENT OF DRUG EFFLUX TRANSPORTER"/>
    <property type="match status" value="1"/>
</dbReference>
<comment type="subcellular location">
    <subcellularLocation>
        <location evidence="1">Cell envelope</location>
    </subcellularLocation>
</comment>